<comment type="similarity">
    <text evidence="2">Belongs to the SHI protein family.</text>
</comment>
<evidence type="ECO:0000256" key="4">
    <source>
        <dbReference type="ARBA" id="ARBA00022723"/>
    </source>
</evidence>
<evidence type="ECO:0000256" key="10">
    <source>
        <dbReference type="ARBA" id="ARBA00023294"/>
    </source>
</evidence>
<dbReference type="InterPro" id="IPR006511">
    <property type="entry name" value="SHI_C"/>
</dbReference>
<dbReference type="EMBL" id="JAIWQS010000003">
    <property type="protein sequence ID" value="KAJ8771042.1"/>
    <property type="molecule type" value="Genomic_DNA"/>
</dbReference>
<keyword evidence="9" id="KW-0539">Nucleus</keyword>
<sequence>MASLFSLGSGRGSNNQEEQQNNNPPLIIPQESWIWYKNEDISYKGLELWQQQEFLNQRHQNPQQDLYVSAVGLGVGPGRTSINVSDESPSRSGFMMMRSSGGGGISCQDCGNQAKKDCLHMRCRTCCNSRGFGCQTHVKSTWVPAAKRRERQQQLATLQHQQQQQLQLRGENSKRHRENPSSSSLACTRLPTNTSGLELGKFPLEINSQALFQCMRVSGVDENDDQFAYKATVNIGGHVFKGILYDQGPESTYMAGGETSSGGGSGSQQALNLITARTATATTATSPTGGGACVTVATSSNAVFVDPSSIYPAPFNAFMAGTQFFPSPR</sequence>
<organism evidence="12 13">
    <name type="scientific">Erythroxylum novogranatense</name>
    <dbReference type="NCBI Taxonomy" id="1862640"/>
    <lineage>
        <taxon>Eukaryota</taxon>
        <taxon>Viridiplantae</taxon>
        <taxon>Streptophyta</taxon>
        <taxon>Embryophyta</taxon>
        <taxon>Tracheophyta</taxon>
        <taxon>Spermatophyta</taxon>
        <taxon>Magnoliopsida</taxon>
        <taxon>eudicotyledons</taxon>
        <taxon>Gunneridae</taxon>
        <taxon>Pentapetalae</taxon>
        <taxon>rosids</taxon>
        <taxon>fabids</taxon>
        <taxon>Malpighiales</taxon>
        <taxon>Erythroxylaceae</taxon>
        <taxon>Erythroxylum</taxon>
    </lineage>
</organism>
<dbReference type="NCBIfam" id="TIGR01623">
    <property type="entry name" value="put_zinc_LRP1"/>
    <property type="match status" value="1"/>
</dbReference>
<evidence type="ECO:0000256" key="8">
    <source>
        <dbReference type="ARBA" id="ARBA00023159"/>
    </source>
</evidence>
<evidence type="ECO:0000256" key="1">
    <source>
        <dbReference type="ARBA" id="ARBA00004123"/>
    </source>
</evidence>
<evidence type="ECO:0008006" key="14">
    <source>
        <dbReference type="Google" id="ProtNLM"/>
    </source>
</evidence>
<accession>A0AAV8TVM2</accession>
<keyword evidence="8" id="KW-0010">Activator</keyword>
<keyword evidence="7" id="KW-0238">DNA-binding</keyword>
<evidence type="ECO:0000313" key="12">
    <source>
        <dbReference type="EMBL" id="KAJ8771042.1"/>
    </source>
</evidence>
<dbReference type="GO" id="GO:0003700">
    <property type="term" value="F:DNA-binding transcription factor activity"/>
    <property type="evidence" value="ECO:0007669"/>
    <property type="project" value="InterPro"/>
</dbReference>
<reference evidence="12 13" key="1">
    <citation type="submission" date="2021-09" db="EMBL/GenBank/DDBJ databases">
        <title>Genomic insights and catalytic innovation underlie evolution of tropane alkaloids biosynthesis.</title>
        <authorList>
            <person name="Wang Y.-J."/>
            <person name="Tian T."/>
            <person name="Huang J.-P."/>
            <person name="Huang S.-X."/>
        </authorList>
    </citation>
    <scope>NUCLEOTIDE SEQUENCE [LARGE SCALE GENOMIC DNA]</scope>
    <source>
        <strain evidence="12">KIB-2018</strain>
        <tissue evidence="12">Leaf</tissue>
    </source>
</reference>
<feature type="region of interest" description="Disordered" evidence="11">
    <location>
        <begin position="1"/>
        <end position="25"/>
    </location>
</feature>
<dbReference type="AlphaFoldDB" id="A0AAV8TVM2"/>
<gene>
    <name evidence="12" type="ORF">K2173_023367</name>
</gene>
<keyword evidence="5" id="KW-0862">Zinc</keyword>
<dbReference type="PANTHER" id="PTHR31604:SF4">
    <property type="entry name" value="PROTEIN SHORT INTERNODES"/>
    <property type="match status" value="1"/>
</dbReference>
<dbReference type="GO" id="GO:0003677">
    <property type="term" value="F:DNA binding"/>
    <property type="evidence" value="ECO:0007669"/>
    <property type="project" value="UniProtKB-KW"/>
</dbReference>
<dbReference type="GO" id="GO:0009851">
    <property type="term" value="P:auxin biosynthetic process"/>
    <property type="evidence" value="ECO:0007669"/>
    <property type="project" value="UniProtKB-KW"/>
</dbReference>
<evidence type="ECO:0000256" key="11">
    <source>
        <dbReference type="SAM" id="MobiDB-lite"/>
    </source>
</evidence>
<dbReference type="GO" id="GO:0045893">
    <property type="term" value="P:positive regulation of DNA-templated transcription"/>
    <property type="evidence" value="ECO:0007669"/>
    <property type="project" value="TreeGrafter"/>
</dbReference>
<comment type="caution">
    <text evidence="12">The sequence shown here is derived from an EMBL/GenBank/DDBJ whole genome shotgun (WGS) entry which is preliminary data.</text>
</comment>
<dbReference type="Pfam" id="PF05142">
    <property type="entry name" value="DUF702"/>
    <property type="match status" value="1"/>
</dbReference>
<evidence type="ECO:0000256" key="6">
    <source>
        <dbReference type="ARBA" id="ARBA00023070"/>
    </source>
</evidence>
<dbReference type="GO" id="GO:0046872">
    <property type="term" value="F:metal ion binding"/>
    <property type="evidence" value="ECO:0007669"/>
    <property type="project" value="UniProtKB-KW"/>
</dbReference>
<keyword evidence="4" id="KW-0479">Metal-binding</keyword>
<keyword evidence="3" id="KW-0217">Developmental protein</keyword>
<keyword evidence="6" id="KW-0073">Auxin biosynthesis</keyword>
<evidence type="ECO:0000313" key="13">
    <source>
        <dbReference type="Proteomes" id="UP001159364"/>
    </source>
</evidence>
<comment type="subcellular location">
    <subcellularLocation>
        <location evidence="1">Nucleus</location>
    </subcellularLocation>
</comment>
<dbReference type="InterPro" id="IPR006510">
    <property type="entry name" value="Znf_LRP1"/>
</dbReference>
<dbReference type="GO" id="GO:0009734">
    <property type="term" value="P:auxin-activated signaling pathway"/>
    <property type="evidence" value="ECO:0007669"/>
    <property type="project" value="UniProtKB-KW"/>
</dbReference>
<evidence type="ECO:0000256" key="5">
    <source>
        <dbReference type="ARBA" id="ARBA00022833"/>
    </source>
</evidence>
<evidence type="ECO:0000256" key="9">
    <source>
        <dbReference type="ARBA" id="ARBA00023242"/>
    </source>
</evidence>
<proteinExistence type="inferred from homology"/>
<dbReference type="GO" id="GO:0005634">
    <property type="term" value="C:nucleus"/>
    <property type="evidence" value="ECO:0007669"/>
    <property type="project" value="UniProtKB-SubCell"/>
</dbReference>
<evidence type="ECO:0000256" key="7">
    <source>
        <dbReference type="ARBA" id="ARBA00023125"/>
    </source>
</evidence>
<dbReference type="Proteomes" id="UP001159364">
    <property type="component" value="Linkage Group LG03"/>
</dbReference>
<keyword evidence="10" id="KW-0927">Auxin signaling pathway</keyword>
<protein>
    <recommendedName>
        <fullName evidence="14">Protein SHI RELATED SEQUENCE 1-like</fullName>
    </recommendedName>
</protein>
<feature type="compositionally biased region" description="Low complexity" evidence="11">
    <location>
        <begin position="158"/>
        <end position="168"/>
    </location>
</feature>
<name>A0AAV8TVM2_9ROSI</name>
<dbReference type="InterPro" id="IPR007818">
    <property type="entry name" value="SHI"/>
</dbReference>
<evidence type="ECO:0000256" key="3">
    <source>
        <dbReference type="ARBA" id="ARBA00022473"/>
    </source>
</evidence>
<keyword evidence="13" id="KW-1185">Reference proteome</keyword>
<feature type="compositionally biased region" description="Low complexity" evidence="11">
    <location>
        <begin position="14"/>
        <end position="23"/>
    </location>
</feature>
<evidence type="ECO:0000256" key="2">
    <source>
        <dbReference type="ARBA" id="ARBA00006911"/>
    </source>
</evidence>
<dbReference type="NCBIfam" id="TIGR01624">
    <property type="entry name" value="LRP1_Cterm"/>
    <property type="match status" value="1"/>
</dbReference>
<feature type="region of interest" description="Disordered" evidence="11">
    <location>
        <begin position="158"/>
        <end position="188"/>
    </location>
</feature>
<dbReference type="PANTHER" id="PTHR31604">
    <property type="entry name" value="PROTEIN LATERAL ROOT PRIMORDIUM 1"/>
    <property type="match status" value="1"/>
</dbReference>